<protein>
    <submittedName>
        <fullName evidence="2">AAA family ATPase</fullName>
    </submittedName>
</protein>
<dbReference type="SUPFAM" id="SSF52540">
    <property type="entry name" value="P-loop containing nucleoside triphosphate hydrolases"/>
    <property type="match status" value="1"/>
</dbReference>
<dbReference type="InterPro" id="IPR003959">
    <property type="entry name" value="ATPase_AAA_core"/>
</dbReference>
<proteinExistence type="predicted"/>
<dbReference type="RefSeq" id="WP_179227833.1">
    <property type="nucleotide sequence ID" value="NZ_JACBKA010000015.1"/>
</dbReference>
<name>A0A852Q4Z0_HAEHA</name>
<evidence type="ECO:0000313" key="3">
    <source>
        <dbReference type="Proteomes" id="UP000590599"/>
    </source>
</evidence>
<dbReference type="PANTHER" id="PTHR43581:SF2">
    <property type="entry name" value="EXCINUCLEASE ATPASE SUBUNIT"/>
    <property type="match status" value="1"/>
</dbReference>
<organism evidence="2 3">
    <name type="scientific">Haemophilus haemolyticus</name>
    <dbReference type="NCBI Taxonomy" id="726"/>
    <lineage>
        <taxon>Bacteria</taxon>
        <taxon>Pseudomonadati</taxon>
        <taxon>Pseudomonadota</taxon>
        <taxon>Gammaproteobacteria</taxon>
        <taxon>Pasteurellales</taxon>
        <taxon>Pasteurellaceae</taxon>
        <taxon>Haemophilus</taxon>
    </lineage>
</organism>
<evidence type="ECO:0000313" key="2">
    <source>
        <dbReference type="EMBL" id="NYA27625.1"/>
    </source>
</evidence>
<gene>
    <name evidence="2" type="ORF">HZI69_07230</name>
</gene>
<accession>A0A852Q4Z0</accession>
<sequence>MLLDQHIEFKNVKGVGSINLQLSNKKMNVIIGSNGVGKTKTLESLYTQLFFTNKYVADNFYVYSDKIVFEKALINKTKVSDFIKKNSSYIRISDAIESKHFHDFPIIYLAAQNRGEIQQKRGNVDGAIGEFETRKKAYVESVIDKMQYSFSTLNMQGSIDEWFIQRANSSNRYQLRENNREVELLAVLRILNQIDSRISAAPEDFKSPDGERVTIKLDGKIHYLSELSSGFASLIKIVQSIVAGYSYFTNSEDIEQVKGYVLIDEIESHLHIEWQTKILPLLTKIFPNTYFVITTHSSLVLTQLVDGAAYQLVQENDVVVTKLIQNAGQAALIDLLDEAFGVSLNKLRLENTTAEAQSDMKKALLDLLGA</sequence>
<dbReference type="PANTHER" id="PTHR43581">
    <property type="entry name" value="ATP/GTP PHOSPHATASE"/>
    <property type="match status" value="1"/>
</dbReference>
<dbReference type="GO" id="GO:0016887">
    <property type="term" value="F:ATP hydrolysis activity"/>
    <property type="evidence" value="ECO:0007669"/>
    <property type="project" value="InterPro"/>
</dbReference>
<reference evidence="2 3" key="1">
    <citation type="submission" date="2020-07" db="EMBL/GenBank/DDBJ databases">
        <title>Genus Haemophilus, Bergeys manual.</title>
        <authorList>
            <person name="Noerskov-Lauritsen N."/>
        </authorList>
    </citation>
    <scope>NUCLEOTIDE SEQUENCE [LARGE SCALE GENOMIC DNA]</scope>
    <source>
        <strain evidence="2 3">CCUG30047</strain>
    </source>
</reference>
<comment type="caution">
    <text evidence="2">The sequence shown here is derived from an EMBL/GenBank/DDBJ whole genome shotgun (WGS) entry which is preliminary data.</text>
</comment>
<dbReference type="Gene3D" id="3.40.50.300">
    <property type="entry name" value="P-loop containing nucleotide triphosphate hydrolases"/>
    <property type="match status" value="1"/>
</dbReference>
<dbReference type="Proteomes" id="UP000590599">
    <property type="component" value="Unassembled WGS sequence"/>
</dbReference>
<evidence type="ECO:0000259" key="1">
    <source>
        <dbReference type="Pfam" id="PF13304"/>
    </source>
</evidence>
<dbReference type="InterPro" id="IPR051396">
    <property type="entry name" value="Bact_Antivir_Def_Nuclease"/>
</dbReference>
<dbReference type="AlphaFoldDB" id="A0A852Q4Z0"/>
<dbReference type="EMBL" id="JACBKA010000015">
    <property type="protein sequence ID" value="NYA27625.1"/>
    <property type="molecule type" value="Genomic_DNA"/>
</dbReference>
<dbReference type="InterPro" id="IPR027417">
    <property type="entry name" value="P-loop_NTPase"/>
</dbReference>
<feature type="domain" description="ATPase AAA-type core" evidence="1">
    <location>
        <begin position="145"/>
        <end position="301"/>
    </location>
</feature>
<dbReference type="Pfam" id="PF13304">
    <property type="entry name" value="AAA_21"/>
    <property type="match status" value="1"/>
</dbReference>
<dbReference type="GO" id="GO:0005524">
    <property type="term" value="F:ATP binding"/>
    <property type="evidence" value="ECO:0007669"/>
    <property type="project" value="InterPro"/>
</dbReference>